<sequence length="204" mass="21895">MADGFVNAILDVKPPGSHAQQVMETAPQEVPGFFVDVIIPYRLPDSPILWCDSSPVKKAILDSFNHSSDCDADDSRIPGALRWSGIARFSMLGDDPRFPPRTIPNVSNFQGAFPEREVRLEGVGSTQVVHGWQAASTGQSLSGDDSDFCLEPFHPELSPSSTTLREPSHAGFTSNMFANFCGQRAGGGVGGSRLRTGSAWIADS</sequence>
<organism evidence="1 2">
    <name type="scientific">Sphaerobolus stellatus (strain SS14)</name>
    <dbReference type="NCBI Taxonomy" id="990650"/>
    <lineage>
        <taxon>Eukaryota</taxon>
        <taxon>Fungi</taxon>
        <taxon>Dikarya</taxon>
        <taxon>Basidiomycota</taxon>
        <taxon>Agaricomycotina</taxon>
        <taxon>Agaricomycetes</taxon>
        <taxon>Phallomycetidae</taxon>
        <taxon>Geastrales</taxon>
        <taxon>Sphaerobolaceae</taxon>
        <taxon>Sphaerobolus</taxon>
    </lineage>
</organism>
<reference evidence="1 2" key="1">
    <citation type="submission" date="2014-06" db="EMBL/GenBank/DDBJ databases">
        <title>Evolutionary Origins and Diversification of the Mycorrhizal Mutualists.</title>
        <authorList>
            <consortium name="DOE Joint Genome Institute"/>
            <consortium name="Mycorrhizal Genomics Consortium"/>
            <person name="Kohler A."/>
            <person name="Kuo A."/>
            <person name="Nagy L.G."/>
            <person name="Floudas D."/>
            <person name="Copeland A."/>
            <person name="Barry K.W."/>
            <person name="Cichocki N."/>
            <person name="Veneault-Fourrey C."/>
            <person name="LaButti K."/>
            <person name="Lindquist E.A."/>
            <person name="Lipzen A."/>
            <person name="Lundell T."/>
            <person name="Morin E."/>
            <person name="Murat C."/>
            <person name="Riley R."/>
            <person name="Ohm R."/>
            <person name="Sun H."/>
            <person name="Tunlid A."/>
            <person name="Henrissat B."/>
            <person name="Grigoriev I.V."/>
            <person name="Hibbett D.S."/>
            <person name="Martin F."/>
        </authorList>
    </citation>
    <scope>NUCLEOTIDE SEQUENCE [LARGE SCALE GENOMIC DNA]</scope>
    <source>
        <strain evidence="1 2">SS14</strain>
    </source>
</reference>
<proteinExistence type="predicted"/>
<evidence type="ECO:0000313" key="1">
    <source>
        <dbReference type="EMBL" id="KIJ35601.1"/>
    </source>
</evidence>
<protein>
    <submittedName>
        <fullName evidence="1">Uncharacterized protein</fullName>
    </submittedName>
</protein>
<name>A0A0C9VDV3_SPHS4</name>
<keyword evidence="2" id="KW-1185">Reference proteome</keyword>
<dbReference type="HOGENOM" id="CLU_1343999_0_0_1"/>
<dbReference type="Proteomes" id="UP000054279">
    <property type="component" value="Unassembled WGS sequence"/>
</dbReference>
<evidence type="ECO:0000313" key="2">
    <source>
        <dbReference type="Proteomes" id="UP000054279"/>
    </source>
</evidence>
<accession>A0A0C9VDV3</accession>
<dbReference type="AlphaFoldDB" id="A0A0C9VDV3"/>
<dbReference type="EMBL" id="KN837187">
    <property type="protein sequence ID" value="KIJ35601.1"/>
    <property type="molecule type" value="Genomic_DNA"/>
</dbReference>
<gene>
    <name evidence="1" type="ORF">M422DRAFT_262187</name>
</gene>